<dbReference type="SUPFAM" id="SSF51182">
    <property type="entry name" value="RmlC-like cupins"/>
    <property type="match status" value="1"/>
</dbReference>
<dbReference type="Proteomes" id="UP000515663">
    <property type="component" value="Chromosome"/>
</dbReference>
<gene>
    <name evidence="2" type="ORF">H1R19_00445</name>
</gene>
<keyword evidence="3" id="KW-1185">Reference proteome</keyword>
<dbReference type="RefSeq" id="WP_188330678.1">
    <property type="nucleotide sequence ID" value="NZ_CP059491.1"/>
</dbReference>
<dbReference type="AlphaFoldDB" id="A0A7D7LWP8"/>
<dbReference type="KEGG" id="gji:H1R19_00445"/>
<proteinExistence type="predicted"/>
<dbReference type="EMBL" id="CP059491">
    <property type="protein sequence ID" value="QMT01719.1"/>
    <property type="molecule type" value="Genomic_DNA"/>
</dbReference>
<name>A0A7D7LWP8_9ACTN</name>
<organism evidence="2 3">
    <name type="scientific">Gordonia jinghuaiqii</name>
    <dbReference type="NCBI Taxonomy" id="2758710"/>
    <lineage>
        <taxon>Bacteria</taxon>
        <taxon>Bacillati</taxon>
        <taxon>Actinomycetota</taxon>
        <taxon>Actinomycetes</taxon>
        <taxon>Mycobacteriales</taxon>
        <taxon>Gordoniaceae</taxon>
        <taxon>Gordonia</taxon>
    </lineage>
</organism>
<sequence length="114" mass="12313">MSQLLGNVFAAELQPERYVSLDDGTPVSTGAHFISDFAGGKVGVWGAELGYIGGEAADEIFVILEGRAEISFDDTGETFVAGPGDIVRLYAGKRNTWKTIEPVRKVSFWIENDA</sequence>
<evidence type="ECO:0000259" key="1">
    <source>
        <dbReference type="Pfam" id="PF05899"/>
    </source>
</evidence>
<dbReference type="InterPro" id="IPR008579">
    <property type="entry name" value="UGlyAH_Cupin_dom"/>
</dbReference>
<accession>A0A7D7LWP8</accession>
<reference evidence="3" key="1">
    <citation type="submission" date="2020-07" db="EMBL/GenBank/DDBJ databases">
        <title>novel species isolated from the respiratory tract of Marmot.</title>
        <authorList>
            <person name="Zhang G."/>
        </authorList>
    </citation>
    <scope>NUCLEOTIDE SEQUENCE [LARGE SCALE GENOMIC DNA]</scope>
    <source>
        <strain evidence="3">686</strain>
    </source>
</reference>
<dbReference type="InterPro" id="IPR014710">
    <property type="entry name" value="RmlC-like_jellyroll"/>
</dbReference>
<protein>
    <submittedName>
        <fullName evidence="2">DUF861 domain-containing protein</fullName>
    </submittedName>
</protein>
<dbReference type="InterPro" id="IPR011051">
    <property type="entry name" value="RmlC_Cupin_sf"/>
</dbReference>
<evidence type="ECO:0000313" key="2">
    <source>
        <dbReference type="EMBL" id="QMT01719.1"/>
    </source>
</evidence>
<feature type="domain" description="(S)-ureidoglycine aminohydrolase cupin" evidence="1">
    <location>
        <begin position="55"/>
        <end position="106"/>
    </location>
</feature>
<dbReference type="Pfam" id="PF05899">
    <property type="entry name" value="Cupin_3"/>
    <property type="match status" value="1"/>
</dbReference>
<evidence type="ECO:0000313" key="3">
    <source>
        <dbReference type="Proteomes" id="UP000515663"/>
    </source>
</evidence>
<dbReference type="Gene3D" id="2.60.120.10">
    <property type="entry name" value="Jelly Rolls"/>
    <property type="match status" value="1"/>
</dbReference>